<dbReference type="GO" id="GO:0003847">
    <property type="term" value="F:1-alkyl-2-acetylglycerophosphocholine esterase activity"/>
    <property type="evidence" value="ECO:0007669"/>
    <property type="project" value="TreeGrafter"/>
</dbReference>
<dbReference type="ESTHER" id="9cyan-u5qqd5">
    <property type="family name" value="Chlorophyllase"/>
</dbReference>
<dbReference type="SUPFAM" id="SSF53474">
    <property type="entry name" value="alpha/beta-Hydrolases"/>
    <property type="match status" value="1"/>
</dbReference>
<dbReference type="STRING" id="1183438.GKIL_3644"/>
<dbReference type="Gene3D" id="3.40.50.1820">
    <property type="entry name" value="alpha/beta hydrolase"/>
    <property type="match status" value="1"/>
</dbReference>
<dbReference type="PANTHER" id="PTHR10272">
    <property type="entry name" value="PLATELET-ACTIVATING FACTOR ACETYLHYDROLASE"/>
    <property type="match status" value="1"/>
</dbReference>
<name>U5QQD5_GLOK1</name>
<evidence type="ECO:0000313" key="6">
    <source>
        <dbReference type="Proteomes" id="UP000017396"/>
    </source>
</evidence>
<keyword evidence="1" id="KW-0378">Hydrolase</keyword>
<dbReference type="GO" id="GO:0016042">
    <property type="term" value="P:lipid catabolic process"/>
    <property type="evidence" value="ECO:0007669"/>
    <property type="project" value="UniProtKB-KW"/>
</dbReference>
<evidence type="ECO:0000256" key="4">
    <source>
        <dbReference type="SAM" id="MobiDB-lite"/>
    </source>
</evidence>
<organism evidence="5 6">
    <name type="scientific">Gloeobacter kilaueensis (strain ATCC BAA-2537 / CCAP 1431/1 / ULC 316 / JS1)</name>
    <dbReference type="NCBI Taxonomy" id="1183438"/>
    <lineage>
        <taxon>Bacteria</taxon>
        <taxon>Bacillati</taxon>
        <taxon>Cyanobacteriota</taxon>
        <taxon>Cyanophyceae</taxon>
        <taxon>Gloeobacterales</taxon>
        <taxon>Gloeobacteraceae</taxon>
        <taxon>Gloeobacter</taxon>
    </lineage>
</organism>
<dbReference type="Proteomes" id="UP000017396">
    <property type="component" value="Chromosome"/>
</dbReference>
<dbReference type="InterPro" id="IPR029058">
    <property type="entry name" value="AB_hydrolase_fold"/>
</dbReference>
<dbReference type="BRENDA" id="3.1.1.14">
    <property type="organism ID" value="16347"/>
</dbReference>
<dbReference type="PANTHER" id="PTHR10272:SF0">
    <property type="entry name" value="PLATELET-ACTIVATING FACTOR ACETYLHYDROLASE"/>
    <property type="match status" value="1"/>
</dbReference>
<evidence type="ECO:0000313" key="5">
    <source>
        <dbReference type="EMBL" id="AGY59890.1"/>
    </source>
</evidence>
<dbReference type="OrthoDB" id="192696at2"/>
<evidence type="ECO:0000256" key="1">
    <source>
        <dbReference type="ARBA" id="ARBA00022801"/>
    </source>
</evidence>
<reference evidence="5 6" key="1">
    <citation type="journal article" date="2013" name="PLoS ONE">
        <title>Cultivation and Complete Genome Sequencing of Gloeobacter kilaueensis sp. nov., from a Lava Cave in Kilauea Caldera, Hawai'i.</title>
        <authorList>
            <person name="Saw J.H."/>
            <person name="Schatz M."/>
            <person name="Brown M.V."/>
            <person name="Kunkel D.D."/>
            <person name="Foster J.S."/>
            <person name="Shick H."/>
            <person name="Christensen S."/>
            <person name="Hou S."/>
            <person name="Wan X."/>
            <person name="Donachie S.P."/>
        </authorList>
    </citation>
    <scope>NUCLEOTIDE SEQUENCE [LARGE SCALE GENOMIC DNA]</scope>
    <source>
        <strain evidence="6">JS</strain>
    </source>
</reference>
<dbReference type="Pfam" id="PF07224">
    <property type="entry name" value="Chlorophyllase"/>
    <property type="match status" value="1"/>
</dbReference>
<dbReference type="EMBL" id="CP003587">
    <property type="protein sequence ID" value="AGY59890.1"/>
    <property type="molecule type" value="Genomic_DNA"/>
</dbReference>
<dbReference type="RefSeq" id="WP_023175203.1">
    <property type="nucleotide sequence ID" value="NC_022600.1"/>
</dbReference>
<dbReference type="KEGG" id="glj:GKIL_3644"/>
<proteinExistence type="predicted"/>
<sequence>MFPRNRRSPLLIVGAALAFILGAVFAFWPADAQRPPQIDARADATSNAYATDGTYRVQEASQIGLTDQRRGKQLPLYIAYPDAKGPFPVIIFSHGTGGSGERKAPFAQFWASHGYVVINPTHADSFGGQGENPQQNRRGGFGGGGGFGRGGFGGGGGMGMLGRIRRINDDPNTWINRAQDISLVIDSLGSLENQIPELRGKIDPARIGVGGHSLGAYTAQLIAGARVNIPGRGSTSFADNRVQAVLMLSGQGSGQQGLTDNSWSGIRLPLMVITGSLDRGITGQDAQQKLDAFKLSAPGNKYGLIIEGANHAALGGPGEGGGGKLFNQLRDEVGTQSAIWDDIKIATVAFWDAYLKGDSRARAYLQSNALTAYSNGTVEIQRR</sequence>
<keyword evidence="6" id="KW-1185">Reference proteome</keyword>
<keyword evidence="3" id="KW-0443">Lipid metabolism</keyword>
<dbReference type="PATRIC" id="fig|1183438.3.peg.3580"/>
<evidence type="ECO:0000256" key="3">
    <source>
        <dbReference type="ARBA" id="ARBA00023098"/>
    </source>
</evidence>
<dbReference type="HOGENOM" id="CLU_066851_1_0_3"/>
<dbReference type="eggNOG" id="COG4188">
    <property type="taxonomic scope" value="Bacteria"/>
</dbReference>
<protein>
    <submittedName>
        <fullName evidence="5">Chlorophyllase</fullName>
    </submittedName>
</protein>
<feature type="region of interest" description="Disordered" evidence="4">
    <location>
        <begin position="122"/>
        <end position="148"/>
    </location>
</feature>
<dbReference type="AlphaFoldDB" id="U5QQD5"/>
<gene>
    <name evidence="5" type="ORF">GKIL_3644</name>
</gene>
<evidence type="ECO:0000256" key="2">
    <source>
        <dbReference type="ARBA" id="ARBA00022963"/>
    </source>
</evidence>
<feature type="compositionally biased region" description="Gly residues" evidence="4">
    <location>
        <begin position="139"/>
        <end position="148"/>
    </location>
</feature>
<accession>U5QQD5</accession>
<dbReference type="InterPro" id="IPR017395">
    <property type="entry name" value="Chlorophyllase-like"/>
</dbReference>
<keyword evidence="2" id="KW-0442">Lipid degradation</keyword>